<comment type="pathway">
    <text evidence="1 7">Metabolic intermediate biosynthesis; chorismate biosynthesis; chorismate from D-erythrose 4-phosphate and phosphoenolpyruvate: step 6/7.</text>
</comment>
<organism evidence="9 10">
    <name type="scientific">Pollutimonas subterranea</name>
    <dbReference type="NCBI Taxonomy" id="2045210"/>
    <lineage>
        <taxon>Bacteria</taxon>
        <taxon>Pseudomonadati</taxon>
        <taxon>Pseudomonadota</taxon>
        <taxon>Betaproteobacteria</taxon>
        <taxon>Burkholderiales</taxon>
        <taxon>Alcaligenaceae</taxon>
        <taxon>Pollutimonas</taxon>
    </lineage>
</organism>
<dbReference type="InterPro" id="IPR013792">
    <property type="entry name" value="RNA3'P_cycl/enolpyr_Trfase_a/b"/>
</dbReference>
<evidence type="ECO:0000256" key="1">
    <source>
        <dbReference type="ARBA" id="ARBA00004811"/>
    </source>
</evidence>
<dbReference type="Pfam" id="PF00275">
    <property type="entry name" value="EPSP_synthase"/>
    <property type="match status" value="1"/>
</dbReference>
<feature type="binding site" evidence="7">
    <location>
        <position position="24"/>
    </location>
    <ligand>
        <name>3-phosphoshikimate</name>
        <dbReference type="ChEBI" id="CHEBI:145989"/>
    </ligand>
</feature>
<feature type="binding site" evidence="7">
    <location>
        <position position="172"/>
    </location>
    <ligand>
        <name>phosphoenolpyruvate</name>
        <dbReference type="ChEBI" id="CHEBI:58702"/>
    </ligand>
</feature>
<dbReference type="SUPFAM" id="SSF55205">
    <property type="entry name" value="EPT/RTPC-like"/>
    <property type="match status" value="1"/>
</dbReference>
<feature type="binding site" evidence="7">
    <location>
        <position position="170"/>
    </location>
    <ligand>
        <name>3-phosphoshikimate</name>
        <dbReference type="ChEBI" id="CHEBI:145989"/>
    </ligand>
</feature>
<dbReference type="EMBL" id="PDNW01000012">
    <property type="protein sequence ID" value="PLC49236.1"/>
    <property type="molecule type" value="Genomic_DNA"/>
</dbReference>
<name>A0A2N4U2J1_9BURK</name>
<dbReference type="UniPathway" id="UPA00053">
    <property type="reaction ID" value="UER00089"/>
</dbReference>
<feature type="binding site" evidence="7">
    <location>
        <position position="171"/>
    </location>
    <ligand>
        <name>3-phosphoshikimate</name>
        <dbReference type="ChEBI" id="CHEBI:145989"/>
    </ligand>
</feature>
<dbReference type="CDD" id="cd01556">
    <property type="entry name" value="EPSP_synthase"/>
    <property type="match status" value="1"/>
</dbReference>
<dbReference type="Gene3D" id="3.65.10.10">
    <property type="entry name" value="Enolpyruvate transferase domain"/>
    <property type="match status" value="2"/>
</dbReference>
<evidence type="ECO:0000256" key="7">
    <source>
        <dbReference type="HAMAP-Rule" id="MF_00210"/>
    </source>
</evidence>
<comment type="caution">
    <text evidence="7">Lacks conserved residue(s) required for the propagation of feature annotation.</text>
</comment>
<dbReference type="GO" id="GO:0005737">
    <property type="term" value="C:cytoplasm"/>
    <property type="evidence" value="ECO:0007669"/>
    <property type="project" value="UniProtKB-SubCell"/>
</dbReference>
<accession>A0A2N4U2J1</accession>
<keyword evidence="10" id="KW-1185">Reference proteome</keyword>
<protein>
    <recommendedName>
        <fullName evidence="7">3-phosphoshikimate 1-carboxyvinyltransferase</fullName>
        <ecNumber evidence="7">2.5.1.19</ecNumber>
    </recommendedName>
    <alternativeName>
        <fullName evidence="7">5-enolpyruvylshikimate-3-phosphate synthase</fullName>
        <shortName evidence="7">EPSP synthase</shortName>
        <shortName evidence="7">EPSPS</shortName>
    </alternativeName>
</protein>
<evidence type="ECO:0000256" key="6">
    <source>
        <dbReference type="ARBA" id="ARBA00044633"/>
    </source>
</evidence>
<dbReference type="OrthoDB" id="9809920at2"/>
<evidence type="ECO:0000256" key="2">
    <source>
        <dbReference type="ARBA" id="ARBA00009948"/>
    </source>
</evidence>
<keyword evidence="3 7" id="KW-0028">Amino-acid biosynthesis</keyword>
<feature type="binding site" evidence="7">
    <location>
        <position position="172"/>
    </location>
    <ligand>
        <name>3-phosphoshikimate</name>
        <dbReference type="ChEBI" id="CHEBI:145989"/>
    </ligand>
</feature>
<feature type="active site" description="Proton acceptor" evidence="7">
    <location>
        <position position="324"/>
    </location>
</feature>
<comment type="catalytic activity">
    <reaction evidence="6">
        <text>3-phosphoshikimate + phosphoenolpyruvate = 5-O-(1-carboxyvinyl)-3-phosphoshikimate + phosphate</text>
        <dbReference type="Rhea" id="RHEA:21256"/>
        <dbReference type="ChEBI" id="CHEBI:43474"/>
        <dbReference type="ChEBI" id="CHEBI:57701"/>
        <dbReference type="ChEBI" id="CHEBI:58702"/>
        <dbReference type="ChEBI" id="CHEBI:145989"/>
        <dbReference type="EC" id="2.5.1.19"/>
    </reaction>
    <physiologicalReaction direction="left-to-right" evidence="6">
        <dbReference type="Rhea" id="RHEA:21257"/>
    </physiologicalReaction>
</comment>
<dbReference type="InterPro" id="IPR001986">
    <property type="entry name" value="Enolpyruvate_Tfrase_dom"/>
</dbReference>
<comment type="subunit">
    <text evidence="7">Monomer.</text>
</comment>
<feature type="binding site" evidence="7">
    <location>
        <position position="399"/>
    </location>
    <ligand>
        <name>phosphoenolpyruvate</name>
        <dbReference type="ChEBI" id="CHEBI:58702"/>
    </ligand>
</feature>
<feature type="binding site" evidence="7">
    <location>
        <position position="95"/>
    </location>
    <ligand>
        <name>phosphoenolpyruvate</name>
        <dbReference type="ChEBI" id="CHEBI:58702"/>
    </ligand>
</feature>
<sequence>MTSPSLHLTPVTLATGRLNLPGSKSISNRVLLLAALAEGTSQLNGLLDSDDTRVMLAALRQLGVEVKETGLAQIEVQGGSPFPVGQADLFLGNAGTAFRPLTAALALMGGQYRLSGVARMHERPIGDLVDALLSLGADVQYEGNVGYPPLRIGQGTIDGGKPVAVKGSVSSQFLTALLLAAPLYAAQASDDMHIDVEGELISKPYILITLNLMAQFGVQVQRQDWARFTIPAGSRYRAPGRVEIEGDASTASYFMALGAIGGGPIHINGAGSQSIQGDMAFADVIEAMGATVVRHPQSIEVRGVHVARGDKLKAFDRDFNLIPDAAMTAAMLALYADGPCTLRNIGSWRVKETDRIHAMHTELEKLGASVESGADWIRVHPMEPTRWRSASIETYDDHRMAMCFAMAAFGPVPVTILDPGCVSKTFPEFFSVFHDLVQA</sequence>
<feature type="binding site" evidence="7">
    <location>
        <position position="202"/>
    </location>
    <ligand>
        <name>3-phosphoshikimate</name>
        <dbReference type="ChEBI" id="CHEBI:145989"/>
    </ligand>
</feature>
<dbReference type="GO" id="GO:0003866">
    <property type="term" value="F:3-phosphoshikimate 1-carboxyvinyltransferase activity"/>
    <property type="evidence" value="ECO:0007669"/>
    <property type="project" value="UniProtKB-UniRule"/>
</dbReference>
<feature type="binding site" evidence="7">
    <location>
        <position position="355"/>
    </location>
    <ligand>
        <name>phosphoenolpyruvate</name>
        <dbReference type="ChEBI" id="CHEBI:58702"/>
    </ligand>
</feature>
<feature type="binding site" evidence="7">
    <location>
        <position position="123"/>
    </location>
    <ligand>
        <name>phosphoenolpyruvate</name>
        <dbReference type="ChEBI" id="CHEBI:58702"/>
    </ligand>
</feature>
<proteinExistence type="inferred from homology"/>
<evidence type="ECO:0000256" key="5">
    <source>
        <dbReference type="ARBA" id="ARBA00023141"/>
    </source>
</evidence>
<dbReference type="GO" id="GO:0009423">
    <property type="term" value="P:chorismate biosynthetic process"/>
    <property type="evidence" value="ECO:0007669"/>
    <property type="project" value="UniProtKB-UniRule"/>
</dbReference>
<dbReference type="AlphaFoldDB" id="A0A2N4U2J1"/>
<keyword evidence="4 7" id="KW-0808">Transferase</keyword>
<feature type="binding site" evidence="7">
    <location>
        <position position="25"/>
    </location>
    <ligand>
        <name>3-phosphoshikimate</name>
        <dbReference type="ChEBI" id="CHEBI:145989"/>
    </ligand>
</feature>
<dbReference type="HAMAP" id="MF_00210">
    <property type="entry name" value="EPSP_synth"/>
    <property type="match status" value="1"/>
</dbReference>
<evidence type="ECO:0000256" key="3">
    <source>
        <dbReference type="ARBA" id="ARBA00022605"/>
    </source>
</evidence>
<dbReference type="GO" id="GO:0008652">
    <property type="term" value="P:amino acid biosynthetic process"/>
    <property type="evidence" value="ECO:0007669"/>
    <property type="project" value="UniProtKB-KW"/>
</dbReference>
<feature type="binding site" evidence="7">
    <location>
        <position position="324"/>
    </location>
    <ligand>
        <name>3-phosphoshikimate</name>
        <dbReference type="ChEBI" id="CHEBI:145989"/>
    </ligand>
</feature>
<feature type="domain" description="Enolpyruvate transferase" evidence="8">
    <location>
        <begin position="14"/>
        <end position="432"/>
    </location>
</feature>
<dbReference type="InterPro" id="IPR023193">
    <property type="entry name" value="EPSP_synthase_CS"/>
</dbReference>
<keyword evidence="7" id="KW-0963">Cytoplasm</keyword>
<gene>
    <name evidence="7 9" type="primary">aroA</name>
    <name evidence="9" type="ORF">CR159_14580</name>
</gene>
<dbReference type="PANTHER" id="PTHR21090:SF5">
    <property type="entry name" value="PENTAFUNCTIONAL AROM POLYPEPTIDE"/>
    <property type="match status" value="1"/>
</dbReference>
<evidence type="ECO:0000313" key="10">
    <source>
        <dbReference type="Proteomes" id="UP000234190"/>
    </source>
</evidence>
<dbReference type="GO" id="GO:0009073">
    <property type="term" value="P:aromatic amino acid family biosynthetic process"/>
    <property type="evidence" value="ECO:0007669"/>
    <property type="project" value="UniProtKB-KW"/>
</dbReference>
<evidence type="ECO:0000256" key="4">
    <source>
        <dbReference type="ARBA" id="ARBA00022679"/>
    </source>
</evidence>
<evidence type="ECO:0000313" key="9">
    <source>
        <dbReference type="EMBL" id="PLC49236.1"/>
    </source>
</evidence>
<keyword evidence="5 7" id="KW-0057">Aromatic amino acid biosynthesis</keyword>
<comment type="function">
    <text evidence="7">Catalyzes the transfer of the enolpyruvyl moiety of phosphoenolpyruvate (PEP) to the 5-hydroxyl of shikimate-3-phosphate (S3P) to produce enolpyruvyl shikimate-3-phosphate and inorganic phosphate.</text>
</comment>
<dbReference type="PROSITE" id="PS00104">
    <property type="entry name" value="EPSP_SYNTHASE_1"/>
    <property type="match status" value="1"/>
</dbReference>
<feature type="binding site" evidence="7">
    <location>
        <position position="424"/>
    </location>
    <ligand>
        <name>phosphoenolpyruvate</name>
        <dbReference type="ChEBI" id="CHEBI:58702"/>
    </ligand>
</feature>
<feature type="binding site" evidence="7">
    <location>
        <position position="29"/>
    </location>
    <ligand>
        <name>3-phosphoshikimate</name>
        <dbReference type="ChEBI" id="CHEBI:145989"/>
    </ligand>
</feature>
<reference evidence="9 10" key="1">
    <citation type="submission" date="2017-10" db="EMBL/GenBank/DDBJ databases">
        <title>Two draft genome sequences of Pusillimonas sp. strains isolated from a nitrate- and radionuclide-contaminated groundwater in Russia.</title>
        <authorList>
            <person name="Grouzdev D.S."/>
            <person name="Tourova T.P."/>
            <person name="Goeva M.A."/>
            <person name="Babich T.L."/>
            <person name="Sokolova D.S."/>
            <person name="Abdullin R."/>
            <person name="Poltaraus A.B."/>
            <person name="Toshchakov S.V."/>
            <person name="Nazina T.N."/>
        </authorList>
    </citation>
    <scope>NUCLEOTIDE SEQUENCE [LARGE SCALE GENOMIC DNA]</scope>
    <source>
        <strain evidence="9 10">JR1/69-3-13</strain>
    </source>
</reference>
<dbReference type="PROSITE" id="PS00885">
    <property type="entry name" value="EPSP_SYNTHASE_2"/>
    <property type="match status" value="1"/>
</dbReference>
<dbReference type="PANTHER" id="PTHR21090">
    <property type="entry name" value="AROM/DEHYDROQUINATE SYNTHASE"/>
    <property type="match status" value="1"/>
</dbReference>
<dbReference type="EC" id="2.5.1.19" evidence="7"/>
<dbReference type="InterPro" id="IPR006264">
    <property type="entry name" value="EPSP_synthase"/>
</dbReference>
<feature type="binding site" evidence="7">
    <location>
        <position position="24"/>
    </location>
    <ligand>
        <name>phosphoenolpyruvate</name>
        <dbReference type="ChEBI" id="CHEBI:58702"/>
    </ligand>
</feature>
<dbReference type="InterPro" id="IPR036968">
    <property type="entry name" value="Enolpyruvate_Tfrase_sf"/>
</dbReference>
<comment type="caution">
    <text evidence="9">The sequence shown here is derived from an EMBL/GenBank/DDBJ whole genome shotgun (WGS) entry which is preliminary data.</text>
</comment>
<dbReference type="NCBIfam" id="TIGR01356">
    <property type="entry name" value="aroA"/>
    <property type="match status" value="1"/>
</dbReference>
<feature type="binding site" evidence="7">
    <location>
        <position position="351"/>
    </location>
    <ligand>
        <name>3-phosphoshikimate</name>
        <dbReference type="ChEBI" id="CHEBI:145989"/>
    </ligand>
</feature>
<evidence type="ECO:0000259" key="8">
    <source>
        <dbReference type="Pfam" id="PF00275"/>
    </source>
</evidence>
<dbReference type="Proteomes" id="UP000234190">
    <property type="component" value="Unassembled WGS sequence"/>
</dbReference>
<dbReference type="PIRSF" id="PIRSF000505">
    <property type="entry name" value="EPSPS"/>
    <property type="match status" value="1"/>
</dbReference>
<dbReference type="RefSeq" id="WP_102074689.1">
    <property type="nucleotide sequence ID" value="NZ_PDNW01000012.1"/>
</dbReference>
<comment type="similarity">
    <text evidence="2 7">Belongs to the EPSP synthase family.</text>
</comment>
<comment type="subcellular location">
    <subcellularLocation>
        <location evidence="7">Cytoplasm</location>
    </subcellularLocation>
</comment>